<evidence type="ECO:0000313" key="2">
    <source>
        <dbReference type="Proteomes" id="UP000278746"/>
    </source>
</evidence>
<protein>
    <submittedName>
        <fullName evidence="1">Uncharacterized protein</fullName>
    </submittedName>
</protein>
<gene>
    <name evidence="1" type="ORF">EBO34_17740</name>
</gene>
<proteinExistence type="predicted"/>
<name>A0A3M7TNJ9_9BACI</name>
<sequence>MGRGVWERGAVALIELDGHLIKLAGRLDELALVLNKLASHLNKLGRSQMIQYIFLPPSASIAGQV</sequence>
<dbReference type="EMBL" id="RHIB01000003">
    <property type="protein sequence ID" value="RNA67032.1"/>
    <property type="molecule type" value="Genomic_DNA"/>
</dbReference>
<evidence type="ECO:0000313" key="1">
    <source>
        <dbReference type="EMBL" id="RNA67032.1"/>
    </source>
</evidence>
<comment type="caution">
    <text evidence="1">The sequence shown here is derived from an EMBL/GenBank/DDBJ whole genome shotgun (WGS) entry which is preliminary data.</text>
</comment>
<dbReference type="AlphaFoldDB" id="A0A3M7TNJ9"/>
<accession>A0A3M7TNJ9</accession>
<organism evidence="1 2">
    <name type="scientific">Alteribacter keqinensis</name>
    <dbReference type="NCBI Taxonomy" id="2483800"/>
    <lineage>
        <taxon>Bacteria</taxon>
        <taxon>Bacillati</taxon>
        <taxon>Bacillota</taxon>
        <taxon>Bacilli</taxon>
        <taxon>Bacillales</taxon>
        <taxon>Bacillaceae</taxon>
        <taxon>Alteribacter</taxon>
    </lineage>
</organism>
<dbReference type="Proteomes" id="UP000278746">
    <property type="component" value="Unassembled WGS sequence"/>
</dbReference>
<reference evidence="1 2" key="1">
    <citation type="submission" date="2018-10" db="EMBL/GenBank/DDBJ databases">
        <title>Bacillus Keqinensis sp. nov., a moderately halophilic bacterium isolated from a saline-alkaline lake.</title>
        <authorList>
            <person name="Wang H."/>
        </authorList>
    </citation>
    <scope>NUCLEOTIDE SEQUENCE [LARGE SCALE GENOMIC DNA]</scope>
    <source>
        <strain evidence="1 2">KQ-3</strain>
    </source>
</reference>
<keyword evidence="2" id="KW-1185">Reference proteome</keyword>